<dbReference type="InterPro" id="IPR002491">
    <property type="entry name" value="ABC_transptr_periplasmic_BD"/>
</dbReference>
<feature type="domain" description="Fe/B12 periplasmic-binding" evidence="2">
    <location>
        <begin position="23"/>
        <end position="278"/>
    </location>
</feature>
<organism evidence="3 4">
    <name type="scientific">Candidatus Rhodobacter oscarellae</name>
    <dbReference type="NCBI Taxonomy" id="1675527"/>
    <lineage>
        <taxon>Bacteria</taxon>
        <taxon>Pseudomonadati</taxon>
        <taxon>Pseudomonadota</taxon>
        <taxon>Alphaproteobacteria</taxon>
        <taxon>Rhodobacterales</taxon>
        <taxon>Rhodobacter group</taxon>
        <taxon>Rhodobacter</taxon>
    </lineage>
</organism>
<dbReference type="STRING" id="1675527.AIOL_002694"/>
<comment type="caution">
    <text evidence="3">The sequence shown here is derived from an EMBL/GenBank/DDBJ whole genome shotgun (WGS) entry which is preliminary data.</text>
</comment>
<dbReference type="EMBL" id="LFTY01000002">
    <property type="protein sequence ID" value="KMW57727.1"/>
    <property type="molecule type" value="Genomic_DNA"/>
</dbReference>
<dbReference type="AlphaFoldDB" id="A0A0J9E4Q7"/>
<keyword evidence="4" id="KW-1185">Reference proteome</keyword>
<reference evidence="3 4" key="1">
    <citation type="submission" date="2015-06" db="EMBL/GenBank/DDBJ databases">
        <title>Draft genome sequence of an Alphaproteobacteria species associated to the Mediterranean sponge Oscarella lobularis.</title>
        <authorList>
            <person name="Jourda C."/>
            <person name="Santini S."/>
            <person name="Claverie J.-M."/>
        </authorList>
    </citation>
    <scope>NUCLEOTIDE SEQUENCE [LARGE SCALE GENOMIC DNA]</scope>
    <source>
        <strain evidence="3">IGS</strain>
    </source>
</reference>
<dbReference type="PATRIC" id="fig|1675527.3.peg.2822"/>
<dbReference type="InterPro" id="IPR050902">
    <property type="entry name" value="ABC_Transporter_SBP"/>
</dbReference>
<dbReference type="Proteomes" id="UP000037178">
    <property type="component" value="Unassembled WGS sequence"/>
</dbReference>
<accession>A0A0J9E4Q7</accession>
<gene>
    <name evidence="3" type="ORF">AIOL_002694</name>
</gene>
<dbReference type="Gene3D" id="3.40.50.1980">
    <property type="entry name" value="Nitrogenase molybdenum iron protein domain"/>
    <property type="match status" value="2"/>
</dbReference>
<evidence type="ECO:0000313" key="4">
    <source>
        <dbReference type="Proteomes" id="UP000037178"/>
    </source>
</evidence>
<name>A0A0J9E4Q7_9RHOB</name>
<protein>
    <submittedName>
        <fullName evidence="3">Periplasmic hemin-binding protein</fullName>
    </submittedName>
</protein>
<evidence type="ECO:0000259" key="2">
    <source>
        <dbReference type="PROSITE" id="PS50983"/>
    </source>
</evidence>
<proteinExistence type="predicted"/>
<evidence type="ECO:0000313" key="3">
    <source>
        <dbReference type="EMBL" id="KMW57727.1"/>
    </source>
</evidence>
<dbReference type="SUPFAM" id="SSF53807">
    <property type="entry name" value="Helical backbone' metal receptor"/>
    <property type="match status" value="1"/>
</dbReference>
<dbReference type="Pfam" id="PF01497">
    <property type="entry name" value="Peripla_BP_2"/>
    <property type="match status" value="1"/>
</dbReference>
<feature type="signal peptide" evidence="1">
    <location>
        <begin position="1"/>
        <end position="19"/>
    </location>
</feature>
<keyword evidence="1" id="KW-0732">Signal</keyword>
<evidence type="ECO:0000256" key="1">
    <source>
        <dbReference type="SAM" id="SignalP"/>
    </source>
</evidence>
<dbReference type="CDD" id="cd01149">
    <property type="entry name" value="HutB"/>
    <property type="match status" value="1"/>
</dbReference>
<dbReference type="PROSITE" id="PS50983">
    <property type="entry name" value="FE_B12_PBP"/>
    <property type="match status" value="1"/>
</dbReference>
<dbReference type="PANTHER" id="PTHR30535:SF4">
    <property type="entry name" value="HEMIN-BINDING PERIPLASMIC PROTEIN HMUT"/>
    <property type="match status" value="1"/>
</dbReference>
<sequence length="278" mass="28675">MRGAFLAGLAALLVTPALAEGERIVSVGGSLTEIIYALGAGDRVIARDTTSSYPAEVADLPNVGYIRNVAAEGVLSVNPDMIIAEHDLGPKETVALLEAAEIPLIIIPESPTAQGLADKINAVGLALGEEEKAAAMAADAQARVEAAFEKATSHGQAPKRVMFILSLQNGRAFASGADTTADAMIKLAGGINALGSFTGYKPLNSEAISQAKPDAILMISRDNNHGASNEELFAVPGMTLTPAFDTGSVIRMDGLYLLGFGPRTPDAIEDLADALYGG</sequence>
<feature type="chain" id="PRO_5005318141" evidence="1">
    <location>
        <begin position="20"/>
        <end position="278"/>
    </location>
</feature>
<dbReference type="RefSeq" id="WP_049643425.1">
    <property type="nucleotide sequence ID" value="NZ_LFTY01000002.1"/>
</dbReference>
<dbReference type="PANTHER" id="PTHR30535">
    <property type="entry name" value="VITAMIN B12-BINDING PROTEIN"/>
    <property type="match status" value="1"/>
</dbReference>
<dbReference type="OrthoDB" id="9797736at2"/>